<organism evidence="6 7">
    <name type="scientific">Alternaria atra</name>
    <dbReference type="NCBI Taxonomy" id="119953"/>
    <lineage>
        <taxon>Eukaryota</taxon>
        <taxon>Fungi</taxon>
        <taxon>Dikarya</taxon>
        <taxon>Ascomycota</taxon>
        <taxon>Pezizomycotina</taxon>
        <taxon>Dothideomycetes</taxon>
        <taxon>Pleosporomycetidae</taxon>
        <taxon>Pleosporales</taxon>
        <taxon>Pleosporineae</taxon>
        <taxon>Pleosporaceae</taxon>
        <taxon>Alternaria</taxon>
        <taxon>Alternaria sect. Ulocladioides</taxon>
    </lineage>
</organism>
<evidence type="ECO:0000256" key="1">
    <source>
        <dbReference type="ARBA" id="ARBA00022603"/>
    </source>
</evidence>
<dbReference type="Gene3D" id="3.40.50.150">
    <property type="entry name" value="Vaccinia Virus protein VP39"/>
    <property type="match status" value="1"/>
</dbReference>
<dbReference type="PANTHER" id="PTHR43712">
    <property type="entry name" value="PUTATIVE (AFU_ORTHOLOGUE AFUA_4G14580)-RELATED"/>
    <property type="match status" value="1"/>
</dbReference>
<dbReference type="InterPro" id="IPR029063">
    <property type="entry name" value="SAM-dependent_MTases_sf"/>
</dbReference>
<name>A0A8J2N8E0_9PLEO</name>
<dbReference type="GO" id="GO:0008171">
    <property type="term" value="F:O-methyltransferase activity"/>
    <property type="evidence" value="ECO:0007669"/>
    <property type="project" value="InterPro"/>
</dbReference>
<dbReference type="InterPro" id="IPR036390">
    <property type="entry name" value="WH_DNA-bd_sf"/>
</dbReference>
<dbReference type="Gene3D" id="1.10.10.10">
    <property type="entry name" value="Winged helix-like DNA-binding domain superfamily/Winged helix DNA-binding domain"/>
    <property type="match status" value="1"/>
</dbReference>
<reference evidence="6" key="1">
    <citation type="submission" date="2021-05" db="EMBL/GenBank/DDBJ databases">
        <authorList>
            <person name="Stam R."/>
        </authorList>
    </citation>
    <scope>NUCLEOTIDE SEQUENCE</scope>
    <source>
        <strain evidence="6">CS162</strain>
    </source>
</reference>
<dbReference type="InterPro" id="IPR012967">
    <property type="entry name" value="COMT_dimerisation"/>
</dbReference>
<evidence type="ECO:0000259" key="5">
    <source>
        <dbReference type="Pfam" id="PF08100"/>
    </source>
</evidence>
<evidence type="ECO:0000313" key="7">
    <source>
        <dbReference type="Proteomes" id="UP000676310"/>
    </source>
</evidence>
<evidence type="ECO:0000313" key="6">
    <source>
        <dbReference type="EMBL" id="CAG5174664.1"/>
    </source>
</evidence>
<keyword evidence="3" id="KW-0949">S-adenosyl-L-methionine</keyword>
<keyword evidence="7" id="KW-1185">Reference proteome</keyword>
<evidence type="ECO:0008006" key="8">
    <source>
        <dbReference type="Google" id="ProtNLM"/>
    </source>
</evidence>
<dbReference type="Pfam" id="PF08100">
    <property type="entry name" value="Dimerisation"/>
    <property type="match status" value="1"/>
</dbReference>
<proteinExistence type="predicted"/>
<dbReference type="SUPFAM" id="SSF46785">
    <property type="entry name" value="Winged helix' DNA-binding domain"/>
    <property type="match status" value="1"/>
</dbReference>
<accession>A0A8J2N8E0</accession>
<keyword evidence="1" id="KW-0489">Methyltransferase</keyword>
<evidence type="ECO:0000256" key="3">
    <source>
        <dbReference type="ARBA" id="ARBA00022691"/>
    </source>
</evidence>
<evidence type="ECO:0000256" key="2">
    <source>
        <dbReference type="ARBA" id="ARBA00022679"/>
    </source>
</evidence>
<dbReference type="AlphaFoldDB" id="A0A8J2N8E0"/>
<gene>
    <name evidence="6" type="ORF">ALTATR162_LOCUS7835</name>
</gene>
<dbReference type="Proteomes" id="UP000676310">
    <property type="component" value="Unassembled WGS sequence"/>
</dbReference>
<comment type="caution">
    <text evidence="6">The sequence shown here is derived from an EMBL/GenBank/DDBJ whole genome shotgun (WGS) entry which is preliminary data.</text>
</comment>
<dbReference type="GeneID" id="67019879"/>
<dbReference type="InterPro" id="IPR036388">
    <property type="entry name" value="WH-like_DNA-bd_sf"/>
</dbReference>
<protein>
    <recommendedName>
        <fullName evidence="8">O-methyltransferase domain-containing protein</fullName>
    </recommendedName>
</protein>
<dbReference type="InterPro" id="IPR016461">
    <property type="entry name" value="COMT-like"/>
</dbReference>
<dbReference type="PANTHER" id="PTHR43712:SF12">
    <property type="entry name" value="STERIGMATOCYSTIN 8-O-METHYLTRANSFERASE"/>
    <property type="match status" value="1"/>
</dbReference>
<dbReference type="Pfam" id="PF00891">
    <property type="entry name" value="Methyltransf_2"/>
    <property type="match status" value="1"/>
</dbReference>
<feature type="domain" description="O-methyltransferase dimerisation" evidence="5">
    <location>
        <begin position="84"/>
        <end position="152"/>
    </location>
</feature>
<evidence type="ECO:0000259" key="4">
    <source>
        <dbReference type="Pfam" id="PF00891"/>
    </source>
</evidence>
<dbReference type="RefSeq" id="XP_043171399.1">
    <property type="nucleotide sequence ID" value="XM_043315464.1"/>
</dbReference>
<keyword evidence="2" id="KW-0808">Transferase</keyword>
<dbReference type="GO" id="GO:0032259">
    <property type="term" value="P:methylation"/>
    <property type="evidence" value="ECO:0007669"/>
    <property type="project" value="UniProtKB-KW"/>
</dbReference>
<feature type="domain" description="O-methyltransferase C-terminal" evidence="4">
    <location>
        <begin position="201"/>
        <end position="407"/>
    </location>
</feature>
<dbReference type="SUPFAM" id="SSF53335">
    <property type="entry name" value="S-adenosyl-L-methionine-dependent methyltransferases"/>
    <property type="match status" value="1"/>
</dbReference>
<sequence length="439" mass="49804">MDPRQSRITELAIAIKKQTEILQSLLDSLKVATPSFSVNANQELPRNAAVQLAQSSILDSCTELQDLVEGPLGHVGRIMSPRVHISSALQAIVHFNIAGKIAKHETVSFGEIAKRCKMDVDDVKRIMRLAISYRIFKESHIGFVNHTASSFLIAENLLVRQWISLCCDEFIPAGSFLVPAMKKWPSSEEPNETAFALLHKGDSLWDVLKKQPEKAQRFAHGMEYMRTLPPFDINHLFTSLNWEIDCETVLVDVGGSQGSIAEALLRRYPRLRCYVQDLPETLSKAVVPKDLKGRLEFVSHSMFKEQPIKADVYLLRSILHDWLDGYALQIIRNLIPALEVGSKVIINEICLPEPNAISAYEAQLIRWVLHMSFSLATETNVNSGYDLSMKQQFNSKERDVHEWETLFRLADRRFKLNRIVNPPGSFLAVLEFEWQPMAP</sequence>
<dbReference type="PROSITE" id="PS51683">
    <property type="entry name" value="SAM_OMT_II"/>
    <property type="match status" value="1"/>
</dbReference>
<dbReference type="EMBL" id="CAJRGZ010000022">
    <property type="protein sequence ID" value="CAG5174664.1"/>
    <property type="molecule type" value="Genomic_DNA"/>
</dbReference>
<dbReference type="OrthoDB" id="1606438at2759"/>
<dbReference type="InterPro" id="IPR001077">
    <property type="entry name" value="COMT_C"/>
</dbReference>